<comment type="subunit">
    <text evidence="5">Forms a complex with TatA.</text>
</comment>
<keyword evidence="4 5" id="KW-0472">Membrane</keyword>
<evidence type="ECO:0000256" key="2">
    <source>
        <dbReference type="ARBA" id="ARBA00022692"/>
    </source>
</evidence>
<comment type="function">
    <text evidence="5">Part of the twin-arginine translocation (Tat) system that transports large folded proteins containing a characteristic twin-arginine motif in their signal peptide across membranes.</text>
</comment>
<dbReference type="GO" id="GO:0065002">
    <property type="term" value="P:intracellular protein transmembrane transport"/>
    <property type="evidence" value="ECO:0007669"/>
    <property type="project" value="TreeGrafter"/>
</dbReference>
<gene>
    <name evidence="5" type="primary">tatC</name>
    <name evidence="6" type="ORF">E6Q11_01195</name>
</gene>
<evidence type="ECO:0000313" key="7">
    <source>
        <dbReference type="Proteomes" id="UP000321026"/>
    </source>
</evidence>
<comment type="caution">
    <text evidence="6">The sequence shown here is derived from an EMBL/GenBank/DDBJ whole genome shotgun (WGS) entry which is preliminary data.</text>
</comment>
<keyword evidence="5" id="KW-1003">Cell membrane</keyword>
<dbReference type="Proteomes" id="UP000321026">
    <property type="component" value="Unassembled WGS sequence"/>
</dbReference>
<feature type="transmembrane region" description="Helical" evidence="5">
    <location>
        <begin position="160"/>
        <end position="190"/>
    </location>
</feature>
<dbReference type="PANTHER" id="PTHR30371:SF0">
    <property type="entry name" value="SEC-INDEPENDENT PROTEIN TRANSLOCASE PROTEIN TATC, CHLOROPLASTIC-RELATED"/>
    <property type="match status" value="1"/>
</dbReference>
<sequence>MDNILASGSAEFSQVLKKYSLVVAEIRKKIIFTILIFFAAAILGFVFYEQIIKFLIDILSLRGVNVVFTSPFQFINLSISCALATGLIIVFPLIIFQILSFLKPALKRKEFNTIVAFIPFSIILFLVGFSFGILIMRWQIQIFLSQASSLEIGNILDISRILSTVLLTSALMGLGFQYPILLFLLMKFGIIKASHLNRWRKWVYLGSLLFAIMLPLDSLIADFLMALPLILMFELTLILYYLFGRKKPALAKG</sequence>
<feature type="transmembrane region" description="Helical" evidence="5">
    <location>
        <begin position="30"/>
        <end position="52"/>
    </location>
</feature>
<dbReference type="InterPro" id="IPR002033">
    <property type="entry name" value="TatC"/>
</dbReference>
<comment type="similarity">
    <text evidence="5">Belongs to the TatC family.</text>
</comment>
<protein>
    <recommendedName>
        <fullName evidence="5">Sec-independent protein translocase protein TatC</fullName>
    </recommendedName>
</protein>
<dbReference type="EMBL" id="SSDS01000018">
    <property type="protein sequence ID" value="TXG78357.1"/>
    <property type="molecule type" value="Genomic_DNA"/>
</dbReference>
<keyword evidence="5" id="KW-0653">Protein transport</keyword>
<dbReference type="GO" id="GO:0043953">
    <property type="term" value="P:protein transport by the Tat complex"/>
    <property type="evidence" value="ECO:0007669"/>
    <property type="project" value="UniProtKB-UniRule"/>
</dbReference>
<dbReference type="GO" id="GO:0009977">
    <property type="term" value="F:proton motive force dependent protein transmembrane transporter activity"/>
    <property type="evidence" value="ECO:0007669"/>
    <property type="project" value="TreeGrafter"/>
</dbReference>
<reference evidence="6 7" key="1">
    <citation type="submission" date="2018-09" db="EMBL/GenBank/DDBJ databases">
        <title>Metagenome Assembled Genomes from an Advanced Water Purification Facility.</title>
        <authorList>
            <person name="Stamps B.W."/>
            <person name="Spear J.R."/>
        </authorList>
    </citation>
    <scope>NUCLEOTIDE SEQUENCE [LARGE SCALE GENOMIC DNA]</scope>
    <source>
        <strain evidence="6">Bin_63_2</strain>
    </source>
</reference>
<evidence type="ECO:0000256" key="1">
    <source>
        <dbReference type="ARBA" id="ARBA00004141"/>
    </source>
</evidence>
<comment type="subcellular location">
    <subcellularLocation>
        <location evidence="5">Cell membrane</location>
        <topology evidence="5">Multi-pass membrane protein</topology>
    </subcellularLocation>
    <subcellularLocation>
        <location evidence="1">Membrane</location>
        <topology evidence="1">Multi-pass membrane protein</topology>
    </subcellularLocation>
</comment>
<dbReference type="AlphaFoldDB" id="A0A5C7JA48"/>
<feature type="transmembrane region" description="Helical" evidence="5">
    <location>
        <begin position="72"/>
        <end position="102"/>
    </location>
</feature>
<keyword evidence="5" id="KW-0811">Translocation</keyword>
<accession>A0A5C7JA48</accession>
<dbReference type="GO" id="GO:0033281">
    <property type="term" value="C:TAT protein transport complex"/>
    <property type="evidence" value="ECO:0007669"/>
    <property type="project" value="UniProtKB-UniRule"/>
</dbReference>
<evidence type="ECO:0000313" key="6">
    <source>
        <dbReference type="EMBL" id="TXG78357.1"/>
    </source>
</evidence>
<dbReference type="HAMAP" id="MF_00902">
    <property type="entry name" value="TatC"/>
    <property type="match status" value="1"/>
</dbReference>
<feature type="transmembrane region" description="Helical" evidence="5">
    <location>
        <begin position="114"/>
        <end position="140"/>
    </location>
</feature>
<evidence type="ECO:0000256" key="3">
    <source>
        <dbReference type="ARBA" id="ARBA00022989"/>
    </source>
</evidence>
<feature type="transmembrane region" description="Helical" evidence="5">
    <location>
        <begin position="202"/>
        <end position="220"/>
    </location>
</feature>
<feature type="transmembrane region" description="Helical" evidence="5">
    <location>
        <begin position="226"/>
        <end position="243"/>
    </location>
</feature>
<name>A0A5C7JA48_9BACT</name>
<dbReference type="PRINTS" id="PR01840">
    <property type="entry name" value="TATCFAMILY"/>
</dbReference>
<keyword evidence="3 5" id="KW-1133">Transmembrane helix</keyword>
<organism evidence="6 7">
    <name type="scientific">Candidatus Dojkabacteria bacterium</name>
    <dbReference type="NCBI Taxonomy" id="2099670"/>
    <lineage>
        <taxon>Bacteria</taxon>
        <taxon>Candidatus Dojkabacteria</taxon>
    </lineage>
</organism>
<keyword evidence="2 5" id="KW-0812">Transmembrane</keyword>
<evidence type="ECO:0000256" key="5">
    <source>
        <dbReference type="HAMAP-Rule" id="MF_00902"/>
    </source>
</evidence>
<proteinExistence type="inferred from homology"/>
<dbReference type="PANTHER" id="PTHR30371">
    <property type="entry name" value="SEC-INDEPENDENT PROTEIN TRANSLOCASE PROTEIN TATC"/>
    <property type="match status" value="1"/>
</dbReference>
<dbReference type="Pfam" id="PF00902">
    <property type="entry name" value="TatC"/>
    <property type="match status" value="1"/>
</dbReference>
<evidence type="ECO:0000256" key="4">
    <source>
        <dbReference type="ARBA" id="ARBA00023136"/>
    </source>
</evidence>
<keyword evidence="5" id="KW-0813">Transport</keyword>